<dbReference type="InterPro" id="IPR050832">
    <property type="entry name" value="Bact_Acetyltransf"/>
</dbReference>
<keyword evidence="5" id="KW-1185">Reference proteome</keyword>
<dbReference type="InterPro" id="IPR016181">
    <property type="entry name" value="Acyl_CoA_acyltransferase"/>
</dbReference>
<comment type="caution">
    <text evidence="4">The sequence shown here is derived from an EMBL/GenBank/DDBJ whole genome shotgun (WGS) entry which is preliminary data.</text>
</comment>
<feature type="domain" description="N-acetyltransferase" evidence="3">
    <location>
        <begin position="5"/>
        <end position="160"/>
    </location>
</feature>
<dbReference type="InterPro" id="IPR000182">
    <property type="entry name" value="GNAT_dom"/>
</dbReference>
<protein>
    <submittedName>
        <fullName evidence="4">GNAT family N-acetyltransferase</fullName>
    </submittedName>
</protein>
<dbReference type="GO" id="GO:0016747">
    <property type="term" value="F:acyltransferase activity, transferring groups other than amino-acyl groups"/>
    <property type="evidence" value="ECO:0007669"/>
    <property type="project" value="InterPro"/>
</dbReference>
<sequence length="160" mass="17320">MSSSPTVRPAGPQDAEAFAACHLACWKEAYADLWGADRFDGIDPERMARQRRKEITSGAARHYLAELDGEVIGIAIAGPNRDEGPAAEQELYAIYVRSAEQGSGVAGTLLAAALGDEPASLWVYRDNPRASAFYVHNGFIPDGGERTDSVGILEIRMVRR</sequence>
<dbReference type="SUPFAM" id="SSF55729">
    <property type="entry name" value="Acyl-CoA N-acyltransferases (Nat)"/>
    <property type="match status" value="1"/>
</dbReference>
<evidence type="ECO:0000259" key="3">
    <source>
        <dbReference type="PROSITE" id="PS51186"/>
    </source>
</evidence>
<evidence type="ECO:0000313" key="4">
    <source>
        <dbReference type="EMBL" id="MBM9474835.1"/>
    </source>
</evidence>
<dbReference type="Gene3D" id="3.40.630.30">
    <property type="match status" value="1"/>
</dbReference>
<dbReference type="PROSITE" id="PS51186">
    <property type="entry name" value="GNAT"/>
    <property type="match status" value="1"/>
</dbReference>
<name>A0A938YKY5_9ACTN</name>
<organism evidence="4 5">
    <name type="scientific">Nakamurella flavida</name>
    <dbReference type="NCBI Taxonomy" id="363630"/>
    <lineage>
        <taxon>Bacteria</taxon>
        <taxon>Bacillati</taxon>
        <taxon>Actinomycetota</taxon>
        <taxon>Actinomycetes</taxon>
        <taxon>Nakamurellales</taxon>
        <taxon>Nakamurellaceae</taxon>
        <taxon>Nakamurella</taxon>
    </lineage>
</organism>
<dbReference type="AlphaFoldDB" id="A0A938YKY5"/>
<dbReference type="CDD" id="cd04301">
    <property type="entry name" value="NAT_SF"/>
    <property type="match status" value="1"/>
</dbReference>
<keyword evidence="1" id="KW-0808">Transferase</keyword>
<dbReference type="Pfam" id="PF00583">
    <property type="entry name" value="Acetyltransf_1"/>
    <property type="match status" value="1"/>
</dbReference>
<keyword evidence="2" id="KW-0012">Acyltransferase</keyword>
<dbReference type="Proteomes" id="UP000663801">
    <property type="component" value="Unassembled WGS sequence"/>
</dbReference>
<gene>
    <name evidence="4" type="ORF">JL107_00090</name>
</gene>
<evidence type="ECO:0000313" key="5">
    <source>
        <dbReference type="Proteomes" id="UP000663801"/>
    </source>
</evidence>
<accession>A0A938YKY5</accession>
<reference evidence="4" key="1">
    <citation type="submission" date="2021-01" db="EMBL/GenBank/DDBJ databases">
        <title>KCTC 19127 draft genome.</title>
        <authorList>
            <person name="An D."/>
        </authorList>
    </citation>
    <scope>NUCLEOTIDE SEQUENCE</scope>
    <source>
        <strain evidence="4">KCTC 19127</strain>
    </source>
</reference>
<dbReference type="EMBL" id="JAERWL010000001">
    <property type="protein sequence ID" value="MBM9474835.1"/>
    <property type="molecule type" value="Genomic_DNA"/>
</dbReference>
<evidence type="ECO:0000256" key="2">
    <source>
        <dbReference type="ARBA" id="ARBA00023315"/>
    </source>
</evidence>
<dbReference type="PANTHER" id="PTHR43877">
    <property type="entry name" value="AMINOALKYLPHOSPHONATE N-ACETYLTRANSFERASE-RELATED-RELATED"/>
    <property type="match status" value="1"/>
</dbReference>
<evidence type="ECO:0000256" key="1">
    <source>
        <dbReference type="ARBA" id="ARBA00022679"/>
    </source>
</evidence>
<proteinExistence type="predicted"/>
<dbReference type="RefSeq" id="WP_205254992.1">
    <property type="nucleotide sequence ID" value="NZ_BAAAPV010000001.1"/>
</dbReference>